<feature type="domain" description="Doubled CXXCH motif" evidence="3">
    <location>
        <begin position="320"/>
        <end position="346"/>
    </location>
</feature>
<feature type="domain" description="Cytochrome c-552/4" evidence="4">
    <location>
        <begin position="55"/>
        <end position="79"/>
    </location>
</feature>
<dbReference type="InterPro" id="IPR010177">
    <property type="entry name" value="Paired_CXXCH_1"/>
</dbReference>
<dbReference type="Pfam" id="PF14559">
    <property type="entry name" value="TPR_19"/>
    <property type="match status" value="1"/>
</dbReference>
<evidence type="ECO:0000259" key="3">
    <source>
        <dbReference type="Pfam" id="PF09699"/>
    </source>
</evidence>
<dbReference type="PANTHER" id="PTHR35038:SF8">
    <property type="entry name" value="C-TYPE POLYHEME CYTOCHROME OMCC"/>
    <property type="match status" value="1"/>
</dbReference>
<dbReference type="InterPro" id="IPR011990">
    <property type="entry name" value="TPR-like_helical_dom_sf"/>
</dbReference>
<dbReference type="PROSITE" id="PS51257">
    <property type="entry name" value="PROKAR_LIPOPROTEIN"/>
    <property type="match status" value="1"/>
</dbReference>
<dbReference type="SUPFAM" id="SSF48452">
    <property type="entry name" value="TPR-like"/>
    <property type="match status" value="1"/>
</dbReference>
<dbReference type="PROSITE" id="PS50005">
    <property type="entry name" value="TPR"/>
    <property type="match status" value="4"/>
</dbReference>
<evidence type="ECO:0000313" key="5">
    <source>
        <dbReference type="EMBL" id="MCF8716161.1"/>
    </source>
</evidence>
<dbReference type="SMART" id="SM00028">
    <property type="entry name" value="TPR"/>
    <property type="match status" value="5"/>
</dbReference>
<dbReference type="Proteomes" id="UP000829517">
    <property type="component" value="Unassembled WGS sequence"/>
</dbReference>
<dbReference type="InterPro" id="IPR016024">
    <property type="entry name" value="ARM-type_fold"/>
</dbReference>
<dbReference type="Pfam" id="PF09699">
    <property type="entry name" value="Paired_CXXCH_1"/>
    <property type="match status" value="1"/>
</dbReference>
<feature type="repeat" description="TPR" evidence="2">
    <location>
        <begin position="669"/>
        <end position="702"/>
    </location>
</feature>
<evidence type="ECO:0000259" key="4">
    <source>
        <dbReference type="Pfam" id="PF13435"/>
    </source>
</evidence>
<dbReference type="SUPFAM" id="SSF48695">
    <property type="entry name" value="Multiheme cytochromes"/>
    <property type="match status" value="1"/>
</dbReference>
<evidence type="ECO:0000256" key="1">
    <source>
        <dbReference type="ARBA" id="ARBA00022729"/>
    </source>
</evidence>
<dbReference type="Gene3D" id="1.25.10.10">
    <property type="entry name" value="Leucine-rich Repeat Variant"/>
    <property type="match status" value="1"/>
</dbReference>
<keyword evidence="6" id="KW-1185">Reference proteome</keyword>
<dbReference type="InterPro" id="IPR036280">
    <property type="entry name" value="Multihaem_cyt_sf"/>
</dbReference>
<dbReference type="InterPro" id="IPR051829">
    <property type="entry name" value="Multiheme_Cytochr_ET"/>
</dbReference>
<accession>A0ABS9J6U1</accession>
<organism evidence="5 6">
    <name type="scientific">Joostella atrarenae</name>
    <dbReference type="NCBI Taxonomy" id="679257"/>
    <lineage>
        <taxon>Bacteria</taxon>
        <taxon>Pseudomonadati</taxon>
        <taxon>Bacteroidota</taxon>
        <taxon>Flavobacteriia</taxon>
        <taxon>Flavobacteriales</taxon>
        <taxon>Flavobacteriaceae</taxon>
        <taxon>Joostella</taxon>
    </lineage>
</organism>
<dbReference type="Pfam" id="PF13435">
    <property type="entry name" value="Cytochrome_C554"/>
    <property type="match status" value="2"/>
</dbReference>
<proteinExistence type="predicted"/>
<name>A0ABS9J6U1_9FLAO</name>
<keyword evidence="2" id="KW-0802">TPR repeat</keyword>
<sequence length="752" mass="86173">MNKYISLLSLLLITIITGCKDKKDEYKSISADGHDEIFASVKQIPDGDFLGDQSCVSCHENAFKDWKGSDHDKAMQIATDTTVLANFNDATFKSQGITSTFSKKNGEFYVNTEGPDGEYDDYKVEYTFGIKPLQQYIVKFPDGRFQCLRTAWDTEKNKWFDLYPDFKVVHSEWIHWTKGGLNWNTMCADCHSTNVRKNYDETKNSFNTEYSLINVSCEACHGPGKNHVAQVKKLGENYKPSEDIRMTSDTPQKLLIDECARCHMLREQVTESYNFEGTLLDHYFPQLLIEERYHVDGQILEEDYVYGSFLQSKMYHNNVSCTDCHNPHSTKLKLEGNNLCLQCHTPETYNVETHHKHKINTEGAQCINCHMPGRIYMGNDYRRDHSFRIPRPDLSIKYDTPNACIQCHTDKDNEWALKNYIAYYGEPKKNHFSDLLAPGLSGGENGAHNLMTLAKDTSYPNIARASAVKGLSNYPNANDINELISFLNDDSPLVQAATLDVLKDVNKADYLNYFYPLLKSKERTLRIKAFVALNRLDVSQVPEEYKDAYTKVEKEFETSLEVIADFPGGKMKKADYYQRQGDNNKAIKYTEEALKLDPVNNNIRTNLASLYYNNGELQKAESAYKTILKQEPEHGETYYSYALLLAELNKINAAISQMENAIKYMPENIRVYYNLALLYDRTGNFKNAESTAKKGLKIAPENESLLYVISYLYAKNNQLRSAAITANKLITLYPNNQQYINLYNQINANLQQ</sequence>
<feature type="domain" description="Cytochrome c-552/4" evidence="4">
    <location>
        <begin position="183"/>
        <end position="222"/>
    </location>
</feature>
<dbReference type="InterPro" id="IPR019734">
    <property type="entry name" value="TPR_rpt"/>
</dbReference>
<dbReference type="SUPFAM" id="SSF48371">
    <property type="entry name" value="ARM repeat"/>
    <property type="match status" value="1"/>
</dbReference>
<dbReference type="EMBL" id="JAETXX010000013">
    <property type="protein sequence ID" value="MCF8716161.1"/>
    <property type="molecule type" value="Genomic_DNA"/>
</dbReference>
<comment type="caution">
    <text evidence="5">The sequence shown here is derived from an EMBL/GenBank/DDBJ whole genome shotgun (WGS) entry which is preliminary data.</text>
</comment>
<feature type="repeat" description="TPR" evidence="2">
    <location>
        <begin position="567"/>
        <end position="600"/>
    </location>
</feature>
<dbReference type="InterPro" id="IPR023155">
    <property type="entry name" value="Cyt_c-552/4"/>
</dbReference>
<dbReference type="Gene3D" id="1.10.1130.10">
    <property type="entry name" value="Flavocytochrome C3, Chain A"/>
    <property type="match status" value="2"/>
</dbReference>
<dbReference type="Pfam" id="PF13181">
    <property type="entry name" value="TPR_8"/>
    <property type="match status" value="1"/>
</dbReference>
<dbReference type="PANTHER" id="PTHR35038">
    <property type="entry name" value="DISSIMILATORY SULFITE REDUCTASE SIRA"/>
    <property type="match status" value="1"/>
</dbReference>
<keyword evidence="1" id="KW-0732">Signal</keyword>
<evidence type="ECO:0000256" key="2">
    <source>
        <dbReference type="PROSITE-ProRule" id="PRU00339"/>
    </source>
</evidence>
<gene>
    <name evidence="5" type="ORF">JM658_15125</name>
</gene>
<feature type="repeat" description="TPR" evidence="2">
    <location>
        <begin position="601"/>
        <end position="634"/>
    </location>
</feature>
<dbReference type="RefSeq" id="WP_236960196.1">
    <property type="nucleotide sequence ID" value="NZ_JAETXX010000013.1"/>
</dbReference>
<protein>
    <submittedName>
        <fullName evidence="5">Tetratricopeptide repeat protein</fullName>
    </submittedName>
</protein>
<dbReference type="Gene3D" id="1.25.40.10">
    <property type="entry name" value="Tetratricopeptide repeat domain"/>
    <property type="match status" value="1"/>
</dbReference>
<evidence type="ECO:0000313" key="6">
    <source>
        <dbReference type="Proteomes" id="UP000829517"/>
    </source>
</evidence>
<dbReference type="InterPro" id="IPR011989">
    <property type="entry name" value="ARM-like"/>
</dbReference>
<feature type="repeat" description="TPR" evidence="2">
    <location>
        <begin position="635"/>
        <end position="668"/>
    </location>
</feature>
<reference evidence="5 6" key="1">
    <citation type="submission" date="2021-01" db="EMBL/GenBank/DDBJ databases">
        <title>Genome sequencing of Joostella atrarenae M1-2 (= KCTC 23194).</title>
        <authorList>
            <person name="Zakaria M.R."/>
            <person name="Lam M.Q."/>
            <person name="Chong C.S."/>
        </authorList>
    </citation>
    <scope>NUCLEOTIDE SEQUENCE [LARGE SCALE GENOMIC DNA]</scope>
    <source>
        <strain evidence="5 6">M1-2</strain>
    </source>
</reference>